<organism evidence="1 2">
    <name type="scientific">Pelotalea chapellei</name>
    <dbReference type="NCBI Taxonomy" id="44671"/>
    <lineage>
        <taxon>Bacteria</taxon>
        <taxon>Pseudomonadati</taxon>
        <taxon>Thermodesulfobacteriota</taxon>
        <taxon>Desulfuromonadia</taxon>
        <taxon>Geobacterales</taxon>
        <taxon>Geobacteraceae</taxon>
        <taxon>Pelotalea</taxon>
    </lineage>
</organism>
<gene>
    <name evidence="1" type="ORF">KJB30_07410</name>
</gene>
<protein>
    <submittedName>
        <fullName evidence="1">DUF177 domain-containing protein</fullName>
    </submittedName>
</protein>
<comment type="caution">
    <text evidence="1">The sequence shown here is derived from an EMBL/GenBank/DDBJ whole genome shotgun (WGS) entry which is preliminary data.</text>
</comment>
<dbReference type="Proteomes" id="UP000784128">
    <property type="component" value="Unassembled WGS sequence"/>
</dbReference>
<dbReference type="PANTHER" id="PTHR34374">
    <property type="entry name" value="LARGE RIBOSOMAL RNA SUBUNIT ACCUMULATION PROTEIN YCED HOMOLOG 1, CHLOROPLASTIC"/>
    <property type="match status" value="1"/>
</dbReference>
<evidence type="ECO:0000313" key="1">
    <source>
        <dbReference type="EMBL" id="MBT1071605.1"/>
    </source>
</evidence>
<accession>A0ABS5U7G5</accession>
<dbReference type="Pfam" id="PF02620">
    <property type="entry name" value="YceD"/>
    <property type="match status" value="1"/>
</dbReference>
<proteinExistence type="predicted"/>
<name>A0ABS5U7G5_9BACT</name>
<keyword evidence="2" id="KW-1185">Reference proteome</keyword>
<sequence>MKLSVERIQEKTQTLHAEEPVASFPVLSGMQAEGECVFTGPVTYDINAAREYDHLRVTGRVSVPLTLTCSRCLADYATAVDSSFTIMYRRGTPEEVAAEEETELTEQDLISVTYSGDEIDLSHEIEEQVAMEVPLKPLCSENCKGLCPTCGVDHNQGTCDCSLTPVNFKFSALKDFKVNK</sequence>
<reference evidence="1 2" key="1">
    <citation type="submission" date="2021-05" db="EMBL/GenBank/DDBJ databases">
        <title>The draft genome of Geobacter chapellei DSM 13688.</title>
        <authorList>
            <person name="Xu Z."/>
            <person name="Masuda Y."/>
            <person name="Itoh H."/>
            <person name="Senoo K."/>
        </authorList>
    </citation>
    <scope>NUCLEOTIDE SEQUENCE [LARGE SCALE GENOMIC DNA]</scope>
    <source>
        <strain evidence="1 2">DSM 13688</strain>
    </source>
</reference>
<dbReference type="PANTHER" id="PTHR34374:SF1">
    <property type="entry name" value="LARGE RIBOSOMAL RNA SUBUNIT ACCUMULATION PROTEIN YCED HOMOLOG 1, CHLOROPLASTIC"/>
    <property type="match status" value="1"/>
</dbReference>
<evidence type="ECO:0000313" key="2">
    <source>
        <dbReference type="Proteomes" id="UP000784128"/>
    </source>
</evidence>
<dbReference type="RefSeq" id="WP_214297512.1">
    <property type="nucleotide sequence ID" value="NZ_JAHDYS010000005.1"/>
</dbReference>
<dbReference type="InterPro" id="IPR003772">
    <property type="entry name" value="YceD"/>
</dbReference>
<dbReference type="EMBL" id="JAHDYS010000005">
    <property type="protein sequence ID" value="MBT1071605.1"/>
    <property type="molecule type" value="Genomic_DNA"/>
</dbReference>